<feature type="signal peptide" evidence="1">
    <location>
        <begin position="1"/>
        <end position="17"/>
    </location>
</feature>
<gene>
    <name evidence="3" type="ORF">GMOD_00004633</name>
</gene>
<keyword evidence="1" id="KW-0732">Signal</keyword>
<dbReference type="InterPro" id="IPR057229">
    <property type="entry name" value="DUF7907"/>
</dbReference>
<accession>A0A3M7MH12</accession>
<dbReference type="AlphaFoldDB" id="A0A3M7MH12"/>
<evidence type="ECO:0000313" key="3">
    <source>
        <dbReference type="EMBL" id="RMZ73836.1"/>
    </source>
</evidence>
<feature type="domain" description="DUF7907" evidence="2">
    <location>
        <begin position="26"/>
        <end position="207"/>
    </location>
</feature>
<dbReference type="Proteomes" id="UP000265663">
    <property type="component" value="Unassembled WGS sequence"/>
</dbReference>
<reference evidence="3 4" key="1">
    <citation type="journal article" date="2014" name="PLoS ONE">
        <title>De novo Genome Assembly of the Fungal Plant Pathogen Pyrenophora semeniperda.</title>
        <authorList>
            <person name="Soliai M.M."/>
            <person name="Meyer S.E."/>
            <person name="Udall J.A."/>
            <person name="Elzinga D.E."/>
            <person name="Hermansen R.A."/>
            <person name="Bodily P.M."/>
            <person name="Hart A.A."/>
            <person name="Coleman C.E."/>
        </authorList>
    </citation>
    <scope>NUCLEOTIDE SEQUENCE [LARGE SCALE GENOMIC DNA]</scope>
    <source>
        <strain evidence="3 4">CCB06</strain>
        <tissue evidence="3">Mycelium</tissue>
    </source>
</reference>
<evidence type="ECO:0000259" key="2">
    <source>
        <dbReference type="Pfam" id="PF25484"/>
    </source>
</evidence>
<dbReference type="EMBL" id="KE747843">
    <property type="protein sequence ID" value="RMZ73836.1"/>
    <property type="molecule type" value="Genomic_DNA"/>
</dbReference>
<sequence>MKTSIVLSLAAAAITSAQNFNITTSPFYLFVASEDGGVNTTLSACHVGAALESLCLSDGDYGSDPTPLHAAEFQFNTSAYAQTPTPPALEVGILHWWLHSSCGTAGSCQFPSSAAFNYDATTNLALPIISPGDDRATLLSFDAQNDLTLQQYGPGTEYAYTGSLQTFYRWYACKTYYGSYNYMSLAWGLGASQPDNPSCVAVNVTRVFV</sequence>
<evidence type="ECO:0000313" key="4">
    <source>
        <dbReference type="Proteomes" id="UP000265663"/>
    </source>
</evidence>
<protein>
    <submittedName>
        <fullName evidence="3">Heatshock Hsp</fullName>
    </submittedName>
</protein>
<evidence type="ECO:0000256" key="1">
    <source>
        <dbReference type="SAM" id="SignalP"/>
    </source>
</evidence>
<name>A0A3M7MH12_9PLEO</name>
<proteinExistence type="predicted"/>
<dbReference type="OrthoDB" id="3515453at2759"/>
<feature type="chain" id="PRO_5018331599" evidence="1">
    <location>
        <begin position="18"/>
        <end position="209"/>
    </location>
</feature>
<organism evidence="3 4">
    <name type="scientific">Pyrenophora seminiperda CCB06</name>
    <dbReference type="NCBI Taxonomy" id="1302712"/>
    <lineage>
        <taxon>Eukaryota</taxon>
        <taxon>Fungi</taxon>
        <taxon>Dikarya</taxon>
        <taxon>Ascomycota</taxon>
        <taxon>Pezizomycotina</taxon>
        <taxon>Dothideomycetes</taxon>
        <taxon>Pleosporomycetidae</taxon>
        <taxon>Pleosporales</taxon>
        <taxon>Pleosporineae</taxon>
        <taxon>Pleosporaceae</taxon>
        <taxon>Pyrenophora</taxon>
    </lineage>
</organism>
<dbReference type="Pfam" id="PF25484">
    <property type="entry name" value="DUF7907"/>
    <property type="match status" value="1"/>
</dbReference>
<keyword evidence="4" id="KW-1185">Reference proteome</keyword>